<dbReference type="SUPFAM" id="SSF53720">
    <property type="entry name" value="ALDH-like"/>
    <property type="match status" value="1"/>
</dbReference>
<evidence type="ECO:0000313" key="4">
    <source>
        <dbReference type="Proteomes" id="UP001176471"/>
    </source>
</evidence>
<organism evidence="3 4">
    <name type="scientific">Sphingobium cyanobacteriorum</name>
    <dbReference type="NCBI Taxonomy" id="3063954"/>
    <lineage>
        <taxon>Bacteria</taxon>
        <taxon>Pseudomonadati</taxon>
        <taxon>Pseudomonadota</taxon>
        <taxon>Alphaproteobacteria</taxon>
        <taxon>Sphingomonadales</taxon>
        <taxon>Sphingomonadaceae</taxon>
        <taxon>Sphingobium</taxon>
    </lineage>
</organism>
<dbReference type="Pfam" id="PF00171">
    <property type="entry name" value="Aldedh"/>
    <property type="match status" value="1"/>
</dbReference>
<gene>
    <name evidence="3" type="ORF">Q4610_20260</name>
</gene>
<reference evidence="3" key="1">
    <citation type="submission" date="2023-07" db="EMBL/GenBank/DDBJ databases">
        <title>Bacterial whole genome sequence for Sphingobium sp. HBC34.</title>
        <authorList>
            <person name="Le V."/>
            <person name="Ko S.-R."/>
            <person name="Ahn C.-Y."/>
            <person name="Oh H.-M."/>
        </authorList>
    </citation>
    <scope>NUCLEOTIDE SEQUENCE</scope>
    <source>
        <strain evidence="3">HBC34</strain>
    </source>
</reference>
<feature type="domain" description="Aldehyde dehydrogenase" evidence="2">
    <location>
        <begin position="20"/>
        <end position="166"/>
    </location>
</feature>
<dbReference type="InterPro" id="IPR015590">
    <property type="entry name" value="Aldehyde_DH_dom"/>
</dbReference>
<protein>
    <submittedName>
        <fullName evidence="3">Aldehyde dehydrogenase family protein</fullName>
    </submittedName>
</protein>
<evidence type="ECO:0000313" key="3">
    <source>
        <dbReference type="EMBL" id="MDO7837382.1"/>
    </source>
</evidence>
<dbReference type="InterPro" id="IPR010061">
    <property type="entry name" value="MeMal-semiAld_DH"/>
</dbReference>
<dbReference type="PANTHER" id="PTHR43866:SF4">
    <property type="entry name" value="MALONATE-SEMIALDEHYDE DEHYDROGENASE"/>
    <property type="match status" value="1"/>
</dbReference>
<dbReference type="EMBL" id="JAUQOM010000024">
    <property type="protein sequence ID" value="MDO7837382.1"/>
    <property type="molecule type" value="Genomic_DNA"/>
</dbReference>
<keyword evidence="4" id="KW-1185">Reference proteome</keyword>
<comment type="caution">
    <text evidence="3">The sequence shown here is derived from an EMBL/GenBank/DDBJ whole genome shotgun (WGS) entry which is preliminary data.</text>
</comment>
<accession>A0ABT8ZT19</accession>
<sequence>MEQIPHFIGGKPSYSGGDCTSPVFNPATGEQSACVPLADAQDVQNAIDAAKAAFPAWASTTPLRRARILNIFQRLDEENSDQFAGAITLDHGEVLSDARGEVQRGLEVIEFATAVPHLLKGKITGNLASGVDSHALRQRLGVVAGITPFDFPVMVPMWMFPVALAARTRLCICGKDHQPP</sequence>
<keyword evidence="1" id="KW-0560">Oxidoreductase</keyword>
<evidence type="ECO:0000256" key="1">
    <source>
        <dbReference type="ARBA" id="ARBA00023002"/>
    </source>
</evidence>
<dbReference type="InterPro" id="IPR016162">
    <property type="entry name" value="Ald_DH_N"/>
</dbReference>
<name>A0ABT8ZT19_9SPHN</name>
<evidence type="ECO:0000259" key="2">
    <source>
        <dbReference type="Pfam" id="PF00171"/>
    </source>
</evidence>
<proteinExistence type="predicted"/>
<dbReference type="InterPro" id="IPR016161">
    <property type="entry name" value="Ald_DH/histidinol_DH"/>
</dbReference>
<dbReference type="Gene3D" id="3.40.605.10">
    <property type="entry name" value="Aldehyde Dehydrogenase, Chain A, domain 1"/>
    <property type="match status" value="1"/>
</dbReference>
<dbReference type="Proteomes" id="UP001176471">
    <property type="component" value="Unassembled WGS sequence"/>
</dbReference>
<dbReference type="PANTHER" id="PTHR43866">
    <property type="entry name" value="MALONATE-SEMIALDEHYDE DEHYDROGENASE"/>
    <property type="match status" value="1"/>
</dbReference>